<dbReference type="Pfam" id="PF01882">
    <property type="entry name" value="DUF58"/>
    <property type="match status" value="1"/>
</dbReference>
<dbReference type="SUPFAM" id="SSF53300">
    <property type="entry name" value="vWA-like"/>
    <property type="match status" value="1"/>
</dbReference>
<evidence type="ECO:0000313" key="3">
    <source>
        <dbReference type="EMBL" id="UZW75798.1"/>
    </source>
</evidence>
<accession>A0A9E8HNF0</accession>
<dbReference type="KEGG" id="asem:NNL22_04215"/>
<dbReference type="PANTHER" id="PTHR33608:SF12">
    <property type="entry name" value="DUF58 DOMAIN-CONTAINING PROTEIN"/>
    <property type="match status" value="1"/>
</dbReference>
<keyword evidence="4" id="KW-1185">Reference proteome</keyword>
<dbReference type="InterPro" id="IPR002881">
    <property type="entry name" value="DUF58"/>
</dbReference>
<dbReference type="RefSeq" id="WP_251811547.1">
    <property type="nucleotide sequence ID" value="NZ_CP101527.1"/>
</dbReference>
<dbReference type="AlphaFoldDB" id="A0A9E8HNF0"/>
<organism evidence="3 4">
    <name type="scientific">Alkalimarinus sediminis</name>
    <dbReference type="NCBI Taxonomy" id="1632866"/>
    <lineage>
        <taxon>Bacteria</taxon>
        <taxon>Pseudomonadati</taxon>
        <taxon>Pseudomonadota</taxon>
        <taxon>Gammaproteobacteria</taxon>
        <taxon>Alteromonadales</taxon>
        <taxon>Alteromonadaceae</taxon>
        <taxon>Alkalimarinus</taxon>
    </lineage>
</organism>
<reference evidence="3" key="1">
    <citation type="submission" date="2022-07" db="EMBL/GenBank/DDBJ databases">
        <title>Alkalimarinus sp. nov., isolated from gut of a Alitta virens.</title>
        <authorList>
            <person name="Yang A.I."/>
            <person name="Shin N.-R."/>
        </authorList>
    </citation>
    <scope>NUCLEOTIDE SEQUENCE</scope>
    <source>
        <strain evidence="3">FA028</strain>
    </source>
</reference>
<evidence type="ECO:0000313" key="4">
    <source>
        <dbReference type="Proteomes" id="UP001164472"/>
    </source>
</evidence>
<feature type="domain" description="DUF58" evidence="2">
    <location>
        <begin position="75"/>
        <end position="293"/>
    </location>
</feature>
<proteinExistence type="predicted"/>
<evidence type="ECO:0000256" key="1">
    <source>
        <dbReference type="SAM" id="MobiDB-lite"/>
    </source>
</evidence>
<evidence type="ECO:0000259" key="2">
    <source>
        <dbReference type="Pfam" id="PF01882"/>
    </source>
</evidence>
<feature type="region of interest" description="Disordered" evidence="1">
    <location>
        <begin position="1"/>
        <end position="25"/>
    </location>
</feature>
<gene>
    <name evidence="3" type="ORF">NNL22_04215</name>
</gene>
<protein>
    <submittedName>
        <fullName evidence="3">DUF58 domain-containing protein</fullName>
    </submittedName>
</protein>
<dbReference type="PANTHER" id="PTHR33608">
    <property type="entry name" value="BLL2464 PROTEIN"/>
    <property type="match status" value="1"/>
</dbReference>
<dbReference type="EMBL" id="CP101527">
    <property type="protein sequence ID" value="UZW75798.1"/>
    <property type="molecule type" value="Genomic_DNA"/>
</dbReference>
<name>A0A9E8HNF0_9ALTE</name>
<dbReference type="Proteomes" id="UP001164472">
    <property type="component" value="Chromosome"/>
</dbReference>
<dbReference type="InterPro" id="IPR036465">
    <property type="entry name" value="vWFA_dom_sf"/>
</dbReference>
<sequence length="330" mass="37382">MFPFNRINQSHSNSGADNVSSESGNRGSVYCTIKELMLLRFEAMALSMPSARRAVRQQAGAHRSPFRGRGMELSEVRLYQAGDDVRSIDWRVTARRQKPHTKLFHEERERPVLIICDQSISQFFGSTTTFKSVRAAQSAALIAWMAIEKGDRVGGIVFSDNGHHEIKPARSRKAVMRFINVIADFNQALSINNPAPGSEAFTLNDALLEAQRISKPGTLIFVLSDFLDFDKMTEQHIQILSKHNDVAAIRNYDLLERELPPPGTYSVSDGANIRTLDTQHQTLQQEYEQHITRFNQDLASTMTRMGIPYIEHNTAEQTRETMQKLMKLVM</sequence>